<dbReference type="SUPFAM" id="SSF53448">
    <property type="entry name" value="Nucleotide-diphospho-sugar transferases"/>
    <property type="match status" value="1"/>
</dbReference>
<dbReference type="Pfam" id="PF00535">
    <property type="entry name" value="Glycos_transf_2"/>
    <property type="match status" value="1"/>
</dbReference>
<dbReference type="AlphaFoldDB" id="A0A0F9FAT7"/>
<feature type="domain" description="Glycosyltransferase 2-like" evidence="1">
    <location>
        <begin position="5"/>
        <end position="126"/>
    </location>
</feature>
<dbReference type="Gene3D" id="3.90.550.10">
    <property type="entry name" value="Spore Coat Polysaccharide Biosynthesis Protein SpsA, Chain A"/>
    <property type="match status" value="1"/>
</dbReference>
<accession>A0A0F9FAT7</accession>
<dbReference type="CDD" id="cd00761">
    <property type="entry name" value="Glyco_tranf_GTA_type"/>
    <property type="match status" value="1"/>
</dbReference>
<dbReference type="PANTHER" id="PTHR22916">
    <property type="entry name" value="GLYCOSYLTRANSFERASE"/>
    <property type="match status" value="1"/>
</dbReference>
<proteinExistence type="predicted"/>
<feature type="non-terminal residue" evidence="2">
    <location>
        <position position="134"/>
    </location>
</feature>
<reference evidence="2" key="1">
    <citation type="journal article" date="2015" name="Nature">
        <title>Complex archaea that bridge the gap between prokaryotes and eukaryotes.</title>
        <authorList>
            <person name="Spang A."/>
            <person name="Saw J.H."/>
            <person name="Jorgensen S.L."/>
            <person name="Zaremba-Niedzwiedzka K."/>
            <person name="Martijn J."/>
            <person name="Lind A.E."/>
            <person name="van Eijk R."/>
            <person name="Schleper C."/>
            <person name="Guy L."/>
            <person name="Ettema T.J."/>
        </authorList>
    </citation>
    <scope>NUCLEOTIDE SEQUENCE</scope>
</reference>
<evidence type="ECO:0000259" key="1">
    <source>
        <dbReference type="Pfam" id="PF00535"/>
    </source>
</evidence>
<protein>
    <recommendedName>
        <fullName evidence="1">Glycosyltransferase 2-like domain-containing protein</fullName>
    </recommendedName>
</protein>
<evidence type="ECO:0000313" key="2">
    <source>
        <dbReference type="EMBL" id="KKL48222.1"/>
    </source>
</evidence>
<dbReference type="InterPro" id="IPR001173">
    <property type="entry name" value="Glyco_trans_2-like"/>
</dbReference>
<dbReference type="EMBL" id="LAZR01033391">
    <property type="protein sequence ID" value="KKL48222.1"/>
    <property type="molecule type" value="Genomic_DNA"/>
</dbReference>
<dbReference type="InterPro" id="IPR029044">
    <property type="entry name" value="Nucleotide-diphossugar_trans"/>
</dbReference>
<name>A0A0F9FAT7_9ZZZZ</name>
<organism evidence="2">
    <name type="scientific">marine sediment metagenome</name>
    <dbReference type="NCBI Taxonomy" id="412755"/>
    <lineage>
        <taxon>unclassified sequences</taxon>
        <taxon>metagenomes</taxon>
        <taxon>ecological metagenomes</taxon>
    </lineage>
</organism>
<comment type="caution">
    <text evidence="2">The sequence shown here is derived from an EMBL/GenBank/DDBJ whole genome shotgun (WGS) entry which is preliminary data.</text>
</comment>
<sequence length="134" mass="15500">MRDISIVFGTYNRFKMLKACVESVRKSVGELDYEIIIVDGGSDDGTREWLIEHKDIIPVLDNRLEGAIRAFNKGFNIAQGKYVVNLNDDLLVEDDAIEVAYKYMEEHPGCGQGAFYFRMEKDKRYRVEYAFDKV</sequence>
<gene>
    <name evidence="2" type="ORF">LCGC14_2327690</name>
</gene>